<keyword evidence="4 17" id="KW-0436">Ligase</keyword>
<dbReference type="Gene3D" id="2.40.50.140">
    <property type="entry name" value="Nucleic acid-binding proteins"/>
    <property type="match status" value="1"/>
</dbReference>
<dbReference type="InterPro" id="IPR012310">
    <property type="entry name" value="DNA_ligase_ATP-dep_cent"/>
</dbReference>
<proteinExistence type="inferred from homology"/>
<keyword evidence="10" id="KW-0239">DNA-directed DNA polymerase</keyword>
<keyword evidence="9" id="KW-0269">Exonuclease</keyword>
<dbReference type="Pfam" id="PF01068">
    <property type="entry name" value="DNA_ligase_A_M"/>
    <property type="match status" value="1"/>
</dbReference>
<evidence type="ECO:0000256" key="7">
    <source>
        <dbReference type="ARBA" id="ARBA00022722"/>
    </source>
</evidence>
<dbReference type="PANTHER" id="PTHR45674:SF4">
    <property type="entry name" value="DNA LIGASE 1"/>
    <property type="match status" value="1"/>
</dbReference>
<evidence type="ECO:0000256" key="3">
    <source>
        <dbReference type="ARBA" id="ARBA00012727"/>
    </source>
</evidence>
<evidence type="ECO:0000256" key="6">
    <source>
        <dbReference type="ARBA" id="ARBA00022695"/>
    </source>
</evidence>
<dbReference type="Proteomes" id="UP001595530">
    <property type="component" value="Unassembled WGS sequence"/>
</dbReference>
<dbReference type="SUPFAM" id="SSF56091">
    <property type="entry name" value="DNA ligase/mRNA capping enzyme, catalytic domain"/>
    <property type="match status" value="1"/>
</dbReference>
<dbReference type="Gene3D" id="3.30.1490.70">
    <property type="match status" value="1"/>
</dbReference>
<feature type="non-terminal residue" evidence="17">
    <location>
        <position position="661"/>
    </location>
</feature>
<evidence type="ECO:0000256" key="13">
    <source>
        <dbReference type="ARBA" id="ARBA00023268"/>
    </source>
</evidence>
<dbReference type="CDD" id="cd07906">
    <property type="entry name" value="Adenylation_DNA_ligase_LigD_LigC"/>
    <property type="match status" value="1"/>
</dbReference>
<dbReference type="InterPro" id="IPR012309">
    <property type="entry name" value="DNA_ligase_ATP-dep_C"/>
</dbReference>
<evidence type="ECO:0000256" key="9">
    <source>
        <dbReference type="ARBA" id="ARBA00022839"/>
    </source>
</evidence>
<dbReference type="InterPro" id="IPR050191">
    <property type="entry name" value="ATP-dep_DNA_ligase"/>
</dbReference>
<name>A0ABV7F789_9BURK</name>
<dbReference type="PANTHER" id="PTHR45674">
    <property type="entry name" value="DNA LIGASE 1/3 FAMILY MEMBER"/>
    <property type="match status" value="1"/>
</dbReference>
<sequence length="661" mass="73271">MIGRSHSSNLDTYAKKRDFTATPEPAANLKIRAGPLFFVIHEHAARNLHYDLRLELDGVLKSWAVPHGLLIKPGEKHLAVQTEDHPIDYASFEGVIPPKQYGAGKVIVWDCGVYSPDTGGAYSFHDRETGQARVRDALEEGKLSFTFAGTKLKGSYALIRTVKGWLLIKHSDGIGPVDIELERSPLSGETVTAVTASVPRLQLTQMMPSEPQEPTPTKIAVMAAQTAEQAFSHPEWLFEPKLDGYRMTAYLNNGNVKLLSRGGIDYTKYFPNIVKELARQPVQPSVLDGEIIAFENGRPSFSALQGITKFVLKDDKAHSCVFYCFDILHAVGVNTRHAAYLDRRRFLKQCVTQSDHVKIVHAEQDGLALYQAAIETGLEGVMAKKKSSVYSVGARSPNWLKVKPIRTAEFVIVGYTTGNRGSLGALLLGYWDKATLQYVGRVGTGFDTRTISMLLGRLQPLTTKNSLLPDNAVRAALWVKPELVAEVSYFELTKENKLRHPVFVKLREDVDPRMVSLPSAKPVSPPGSSEVDADEIAQLLKQLGESDAKCILKVGGHQIVLTQLDKVMWPAHKKYKALTKRDLIHYLVSVSPYMLPHLRNRPVTLIRMPEGIGGESFFQKHLDQKLPLFMETVAEPSKAKTAKPLLLCNNLASLIWLGNLG</sequence>
<dbReference type="NCBIfam" id="TIGR02777">
    <property type="entry name" value="LigD_PE_dom"/>
    <property type="match status" value="1"/>
</dbReference>
<evidence type="ECO:0000256" key="11">
    <source>
        <dbReference type="ARBA" id="ARBA00023125"/>
    </source>
</evidence>
<feature type="domain" description="ATP-dependent DNA ligase family profile" evidence="16">
    <location>
        <begin position="322"/>
        <end position="443"/>
    </location>
</feature>
<organism evidence="17 18">
    <name type="scientific">Undibacterium arcticum</name>
    <dbReference type="NCBI Taxonomy" id="1762892"/>
    <lineage>
        <taxon>Bacteria</taxon>
        <taxon>Pseudomonadati</taxon>
        <taxon>Pseudomonadota</taxon>
        <taxon>Betaproteobacteria</taxon>
        <taxon>Burkholderiales</taxon>
        <taxon>Oxalobacteraceae</taxon>
        <taxon>Undibacterium</taxon>
    </lineage>
</organism>
<dbReference type="RefSeq" id="WP_390333146.1">
    <property type="nucleotide sequence ID" value="NZ_JBHRTP010000091.1"/>
</dbReference>
<dbReference type="InterPro" id="IPR014145">
    <property type="entry name" value="LigD_pol_dom"/>
</dbReference>
<evidence type="ECO:0000256" key="8">
    <source>
        <dbReference type="ARBA" id="ARBA00022801"/>
    </source>
</evidence>
<keyword evidence="13" id="KW-0511">Multifunctional enzyme</keyword>
<keyword evidence="5" id="KW-0808">Transferase</keyword>
<dbReference type="Pfam" id="PF21686">
    <property type="entry name" value="LigD_Prim-Pol"/>
    <property type="match status" value="1"/>
</dbReference>
<dbReference type="SUPFAM" id="SSF50249">
    <property type="entry name" value="Nucleic acid-binding proteins"/>
    <property type="match status" value="1"/>
</dbReference>
<evidence type="ECO:0000256" key="1">
    <source>
        <dbReference type="ARBA" id="ARBA00001936"/>
    </source>
</evidence>
<keyword evidence="11" id="KW-0238">DNA-binding</keyword>
<comment type="similarity">
    <text evidence="2">Belongs to the ATP-dependent DNA ligase family.</text>
</comment>
<comment type="cofactor">
    <cofactor evidence="1">
        <name>Mn(2+)</name>
        <dbReference type="ChEBI" id="CHEBI:29035"/>
    </cofactor>
</comment>
<evidence type="ECO:0000313" key="17">
    <source>
        <dbReference type="EMBL" id="MFC3110943.1"/>
    </source>
</evidence>
<reference evidence="18" key="1">
    <citation type="journal article" date="2019" name="Int. J. Syst. Evol. Microbiol.">
        <title>The Global Catalogue of Microorganisms (GCM) 10K type strain sequencing project: providing services to taxonomists for standard genome sequencing and annotation.</title>
        <authorList>
            <consortium name="The Broad Institute Genomics Platform"/>
            <consortium name="The Broad Institute Genome Sequencing Center for Infectious Disease"/>
            <person name="Wu L."/>
            <person name="Ma J."/>
        </authorList>
    </citation>
    <scope>NUCLEOTIDE SEQUENCE [LARGE SCALE GENOMIC DNA]</scope>
    <source>
        <strain evidence="18">KCTC 42986</strain>
    </source>
</reference>
<keyword evidence="8" id="KW-0378">Hydrolase</keyword>
<keyword evidence="18" id="KW-1185">Reference proteome</keyword>
<dbReference type="PROSITE" id="PS50160">
    <property type="entry name" value="DNA_LIGASE_A3"/>
    <property type="match status" value="1"/>
</dbReference>
<evidence type="ECO:0000256" key="4">
    <source>
        <dbReference type="ARBA" id="ARBA00022598"/>
    </source>
</evidence>
<dbReference type="GO" id="GO:0016874">
    <property type="term" value="F:ligase activity"/>
    <property type="evidence" value="ECO:0007669"/>
    <property type="project" value="UniProtKB-KW"/>
</dbReference>
<dbReference type="Gene3D" id="3.30.470.30">
    <property type="entry name" value="DNA ligase/mRNA capping enzyme"/>
    <property type="match status" value="1"/>
</dbReference>
<evidence type="ECO:0000259" key="16">
    <source>
        <dbReference type="PROSITE" id="PS50160"/>
    </source>
</evidence>
<evidence type="ECO:0000256" key="14">
    <source>
        <dbReference type="ARBA" id="ARBA00029943"/>
    </source>
</evidence>
<protein>
    <recommendedName>
        <fullName evidence="3">DNA ligase (ATP)</fullName>
        <ecNumber evidence="3">6.5.1.1</ecNumber>
    </recommendedName>
    <alternativeName>
        <fullName evidence="14">NHEJ DNA polymerase</fullName>
    </alternativeName>
</protein>
<evidence type="ECO:0000256" key="5">
    <source>
        <dbReference type="ARBA" id="ARBA00022679"/>
    </source>
</evidence>
<keyword evidence="6" id="KW-0548">Nucleotidyltransferase</keyword>
<evidence type="ECO:0000256" key="2">
    <source>
        <dbReference type="ARBA" id="ARBA00007572"/>
    </source>
</evidence>
<dbReference type="EMBL" id="JBHRTP010000091">
    <property type="protein sequence ID" value="MFC3110943.1"/>
    <property type="molecule type" value="Genomic_DNA"/>
</dbReference>
<dbReference type="Pfam" id="PF13298">
    <property type="entry name" value="LigD_N"/>
    <property type="match status" value="1"/>
</dbReference>
<keyword evidence="7" id="KW-0540">Nuclease</keyword>
<dbReference type="Pfam" id="PF04679">
    <property type="entry name" value="DNA_ligase_A_C"/>
    <property type="match status" value="1"/>
</dbReference>
<dbReference type="CDD" id="cd07971">
    <property type="entry name" value="OBF_DNA_ligase_LigD"/>
    <property type="match status" value="1"/>
</dbReference>
<comment type="caution">
    <text evidence="17">The sequence shown here is derived from an EMBL/GenBank/DDBJ whole genome shotgun (WGS) entry which is preliminary data.</text>
</comment>
<dbReference type="InterPro" id="IPR012340">
    <property type="entry name" value="NA-bd_OB-fold"/>
</dbReference>
<dbReference type="InterPro" id="IPR014146">
    <property type="entry name" value="LigD_ligase_dom"/>
</dbReference>
<comment type="catalytic activity">
    <reaction evidence="15">
        <text>ATP + (deoxyribonucleotide)n-3'-hydroxyl + 5'-phospho-(deoxyribonucleotide)m = (deoxyribonucleotide)n+m + AMP + diphosphate.</text>
        <dbReference type="EC" id="6.5.1.1"/>
    </reaction>
</comment>
<dbReference type="EC" id="6.5.1.1" evidence="3"/>
<evidence type="ECO:0000313" key="18">
    <source>
        <dbReference type="Proteomes" id="UP001595530"/>
    </source>
</evidence>
<evidence type="ECO:0000256" key="12">
    <source>
        <dbReference type="ARBA" id="ARBA00023211"/>
    </source>
</evidence>
<evidence type="ECO:0000256" key="15">
    <source>
        <dbReference type="ARBA" id="ARBA00034003"/>
    </source>
</evidence>
<keyword evidence="12" id="KW-0464">Manganese</keyword>
<dbReference type="NCBIfam" id="TIGR02779">
    <property type="entry name" value="NHEJ_ligase_lig"/>
    <property type="match status" value="1"/>
</dbReference>
<dbReference type="InterPro" id="IPR014144">
    <property type="entry name" value="LigD_PE_domain"/>
</dbReference>
<gene>
    <name evidence="17" type="primary">ligD</name>
    <name evidence="17" type="ORF">ACFOFO_23815</name>
</gene>
<accession>A0ABV7F789</accession>
<evidence type="ECO:0000256" key="10">
    <source>
        <dbReference type="ARBA" id="ARBA00022932"/>
    </source>
</evidence>
<dbReference type="Gene3D" id="3.90.920.10">
    <property type="entry name" value="DNA primase, PRIM domain"/>
    <property type="match status" value="1"/>
</dbReference>